<evidence type="ECO:0008006" key="3">
    <source>
        <dbReference type="Google" id="ProtNLM"/>
    </source>
</evidence>
<evidence type="ECO:0000313" key="1">
    <source>
        <dbReference type="EMBL" id="CDX53812.1"/>
    </source>
</evidence>
<protein>
    <recommendedName>
        <fullName evidence="3">Transposase</fullName>
    </recommendedName>
</protein>
<accession>A0A0K2VTU9</accession>
<dbReference type="EMBL" id="CCND01000010">
    <property type="protein sequence ID" value="CDX53812.1"/>
    <property type="molecule type" value="Genomic_DNA"/>
</dbReference>
<sequence>MSNGQSGRHLQQTARVRIPLVGGLSAWLGAQKGWSCRLRPWLHPSLRIMRALCVQWLEAMRGTRAARAIGARIAAQRNQHLTPIADAMAAR</sequence>
<proteinExistence type="predicted"/>
<name>A0A0K2VTU9_MESPL</name>
<dbReference type="AlphaFoldDB" id="A0A0K2VTU9"/>
<reference evidence="2" key="1">
    <citation type="submission" date="2014-08" db="EMBL/GenBank/DDBJ databases">
        <authorList>
            <person name="Edwards T."/>
        </authorList>
    </citation>
    <scope>NUCLEOTIDE SEQUENCE [LARGE SCALE GENOMIC DNA]</scope>
</reference>
<evidence type="ECO:0000313" key="2">
    <source>
        <dbReference type="Proteomes" id="UP000182888"/>
    </source>
</evidence>
<dbReference type="Proteomes" id="UP000182888">
    <property type="component" value="Unassembled WGS sequence"/>
</dbReference>
<organism evidence="1 2">
    <name type="scientific">Mesorhizobium plurifarium</name>
    <dbReference type="NCBI Taxonomy" id="69974"/>
    <lineage>
        <taxon>Bacteria</taxon>
        <taxon>Pseudomonadati</taxon>
        <taxon>Pseudomonadota</taxon>
        <taxon>Alphaproteobacteria</taxon>
        <taxon>Hyphomicrobiales</taxon>
        <taxon>Phyllobacteriaceae</taxon>
        <taxon>Mesorhizobium</taxon>
    </lineage>
</organism>
<gene>
    <name evidence="1" type="ORF">MPL1032_180174</name>
</gene>